<dbReference type="PROSITE" id="PS51257">
    <property type="entry name" value="PROKAR_LIPOPROTEIN"/>
    <property type="match status" value="1"/>
</dbReference>
<dbReference type="KEGG" id="eml:EMELA_v1c06510"/>
<accession>A0A2K8NY98</accession>
<sequence length="31" mass="3336">MKKLITLLASASLYIIALSTVISCTVTPQQK</sequence>
<dbReference type="AlphaFoldDB" id="A0A2K8NY98"/>
<gene>
    <name evidence="1" type="ORF">EMELA_v1c06510</name>
</gene>
<organism evidence="1 2">
    <name type="scientific">Mesoplasma melaleucae</name>
    <dbReference type="NCBI Taxonomy" id="81459"/>
    <lineage>
        <taxon>Bacteria</taxon>
        <taxon>Bacillati</taxon>
        <taxon>Mycoplasmatota</taxon>
        <taxon>Mollicutes</taxon>
        <taxon>Entomoplasmatales</taxon>
        <taxon>Entomoplasmataceae</taxon>
        <taxon>Mesoplasma</taxon>
    </lineage>
</organism>
<reference evidence="1 2" key="1">
    <citation type="submission" date="2017-11" db="EMBL/GenBank/DDBJ databases">
        <title>Genome sequence of Entomoplasma melaleucae M1 (ATCC 49191).</title>
        <authorList>
            <person name="Lo W.-S."/>
            <person name="Gasparich G.E."/>
            <person name="Kuo C.-H."/>
        </authorList>
    </citation>
    <scope>NUCLEOTIDE SEQUENCE [LARGE SCALE GENOMIC DNA]</scope>
    <source>
        <strain evidence="1 2">M1</strain>
    </source>
</reference>
<evidence type="ECO:0008006" key="3">
    <source>
        <dbReference type="Google" id="ProtNLM"/>
    </source>
</evidence>
<evidence type="ECO:0000313" key="1">
    <source>
        <dbReference type="EMBL" id="ATZ18158.1"/>
    </source>
</evidence>
<dbReference type="Proteomes" id="UP000231896">
    <property type="component" value="Chromosome"/>
</dbReference>
<dbReference type="EMBL" id="CP024964">
    <property type="protein sequence ID" value="ATZ18158.1"/>
    <property type="molecule type" value="Genomic_DNA"/>
</dbReference>
<protein>
    <recommendedName>
        <fullName evidence="3">Lipoprotein</fullName>
    </recommendedName>
</protein>
<proteinExistence type="predicted"/>
<name>A0A2K8NY98_9MOLU</name>
<evidence type="ECO:0000313" key="2">
    <source>
        <dbReference type="Proteomes" id="UP000231896"/>
    </source>
</evidence>
<keyword evidence="2" id="KW-1185">Reference proteome</keyword>